<sequence length="74" mass="8629">MVSFKNFWLDVNGSWWRTVVFRSLKQPKIQSVVFDFMIWVGLWFGIRLLASISRLALIFRSVTVSTLIHHSGSD</sequence>
<keyword evidence="1" id="KW-0472">Membrane</keyword>
<organism evidence="2">
    <name type="scientific">Rhizophagus irregularis (strain DAOM 181602 / DAOM 197198 / MUCL 43194)</name>
    <name type="common">Arbuscular mycorrhizal fungus</name>
    <name type="synonym">Glomus intraradices</name>
    <dbReference type="NCBI Taxonomy" id="747089"/>
    <lineage>
        <taxon>Eukaryota</taxon>
        <taxon>Fungi</taxon>
        <taxon>Fungi incertae sedis</taxon>
        <taxon>Mucoromycota</taxon>
        <taxon>Glomeromycotina</taxon>
        <taxon>Glomeromycetes</taxon>
        <taxon>Glomerales</taxon>
        <taxon>Glomeraceae</taxon>
        <taxon>Rhizophagus</taxon>
    </lineage>
</organism>
<evidence type="ECO:0000313" key="2">
    <source>
        <dbReference type="EMBL" id="ESA03123.1"/>
    </source>
</evidence>
<evidence type="ECO:0000256" key="1">
    <source>
        <dbReference type="SAM" id="Phobius"/>
    </source>
</evidence>
<dbReference type="HOGENOM" id="CLU_2689082_0_0_1"/>
<gene>
    <name evidence="2" type="ORF">GLOINDRAFT_5848</name>
</gene>
<accession>U9T9Y7</accession>
<protein>
    <submittedName>
        <fullName evidence="2">Uncharacterized protein</fullName>
    </submittedName>
</protein>
<dbReference type="EMBL" id="KI295233">
    <property type="protein sequence ID" value="ESA03123.1"/>
    <property type="molecule type" value="Genomic_DNA"/>
</dbReference>
<keyword evidence="1" id="KW-1133">Transmembrane helix</keyword>
<feature type="transmembrane region" description="Helical" evidence="1">
    <location>
        <begin position="29"/>
        <end position="50"/>
    </location>
</feature>
<proteinExistence type="predicted"/>
<name>U9T9Y7_RHIID</name>
<reference evidence="2" key="1">
    <citation type="submission" date="2013-07" db="EMBL/GenBank/DDBJ databases">
        <title>The genome of an arbuscular mycorrhizal fungus provides insights into the evolution of the oldest plant symbiosis.</title>
        <authorList>
            <consortium name="DOE Joint Genome Institute"/>
            <person name="Tisserant E."/>
            <person name="Malbreil M."/>
            <person name="Kuo A."/>
            <person name="Kohler A."/>
            <person name="Symeonidi A."/>
            <person name="Balestrini R."/>
            <person name="Charron P."/>
            <person name="Duensing N."/>
            <person name="Frei-dit-Frey N."/>
            <person name="Gianinazzi-Pearson V."/>
            <person name="Gilbert B."/>
            <person name="Handa Y."/>
            <person name="Hijri M."/>
            <person name="Kaul R."/>
            <person name="Kawaguchi M."/>
            <person name="Krajinski F."/>
            <person name="Lammers P."/>
            <person name="Lapierre D."/>
            <person name="Masclaux F.G."/>
            <person name="Murat C."/>
            <person name="Morin E."/>
            <person name="Ndikumana S."/>
            <person name="Pagni M."/>
            <person name="Petitpierre D."/>
            <person name="Requena N."/>
            <person name="Rosikiewicz P."/>
            <person name="Riley R."/>
            <person name="Saito K."/>
            <person name="San Clemente H."/>
            <person name="Shapiro H."/>
            <person name="van Tuinen D."/>
            <person name="Becard G."/>
            <person name="Bonfante P."/>
            <person name="Paszkowski U."/>
            <person name="Shachar-Hill Y."/>
            <person name="Young J.P."/>
            <person name="Sanders I.R."/>
            <person name="Henrissat B."/>
            <person name="Rensing S.A."/>
            <person name="Grigoriev I.V."/>
            <person name="Corradi N."/>
            <person name="Roux C."/>
            <person name="Martin F."/>
        </authorList>
    </citation>
    <scope>NUCLEOTIDE SEQUENCE</scope>
    <source>
        <strain evidence="2">DAOM 197198</strain>
    </source>
</reference>
<keyword evidence="1" id="KW-0812">Transmembrane</keyword>
<dbReference type="AlphaFoldDB" id="U9T9Y7"/>